<dbReference type="Proteomes" id="UP000019148">
    <property type="component" value="Unassembled WGS sequence"/>
</dbReference>
<proteinExistence type="predicted"/>
<dbReference type="EMBL" id="AZIT01000083">
    <property type="protein sequence ID" value="ETZ17218.1"/>
    <property type="molecule type" value="Genomic_DNA"/>
</dbReference>
<evidence type="ECO:0000313" key="1">
    <source>
        <dbReference type="EMBL" id="ETZ17218.1"/>
    </source>
</evidence>
<dbReference type="AlphaFoldDB" id="W6TFZ5"/>
<dbReference type="PATRIC" id="fig|1432657.3.peg.1752"/>
<comment type="caution">
    <text evidence="1">The sequence shown here is derived from an EMBL/GenBank/DDBJ whole genome shotgun (WGS) entry which is preliminary data.</text>
</comment>
<protein>
    <submittedName>
        <fullName evidence="1">Variable outer membrane protein</fullName>
    </submittedName>
</protein>
<organism evidence="1 2">
    <name type="scientific">Borrelia duttonii CR2A</name>
    <dbReference type="NCBI Taxonomy" id="1432657"/>
    <lineage>
        <taxon>Bacteria</taxon>
        <taxon>Pseudomonadati</taxon>
        <taxon>Spirochaetota</taxon>
        <taxon>Spirochaetia</taxon>
        <taxon>Spirochaetales</taxon>
        <taxon>Borreliaceae</taxon>
        <taxon>Borrelia</taxon>
    </lineage>
</organism>
<evidence type="ECO:0000313" key="2">
    <source>
        <dbReference type="Proteomes" id="UP000019148"/>
    </source>
</evidence>
<sequence>MKATKAKLNEILEQNGHYEKVKEKVDEFITTIDNVEAGAKGASGGG</sequence>
<name>W6TFZ5_9SPIR</name>
<accession>W6TFZ5</accession>
<reference evidence="1 2" key="1">
    <citation type="submission" date="2013-12" db="EMBL/GenBank/DDBJ databases">
        <title>Comparative genomics of relapsing fever spirochetes.</title>
        <authorList>
            <person name="Schwan T.G."/>
            <person name="Raffel S.J."/>
            <person name="Porcella S.F."/>
        </authorList>
    </citation>
    <scope>NUCLEOTIDE SEQUENCE [LARGE SCALE GENOMIC DNA]</scope>
    <source>
        <strain evidence="1 2">CR2A</strain>
    </source>
</reference>
<gene>
    <name evidence="1" type="ORF">BDCR2A_01872</name>
</gene>